<reference evidence="2" key="1">
    <citation type="submission" date="2018-12" db="EMBL/GenBank/DDBJ databases">
        <title>Tengunoibacter tsumagoiensis gen. nov., sp. nov., Dictyobacter kobayashii sp. nov., D. alpinus sp. nov., and D. joshuensis sp. nov. and description of Dictyobacteraceae fam. nov. within the order Ktedonobacterales isolated from Tengu-no-mugimeshi.</title>
        <authorList>
            <person name="Wang C.M."/>
            <person name="Zheng Y."/>
            <person name="Sakai Y."/>
            <person name="Toyoda A."/>
            <person name="Minakuchi Y."/>
            <person name="Abe K."/>
            <person name="Yokota A."/>
            <person name="Yabe S."/>
        </authorList>
    </citation>
    <scope>NUCLEOTIDE SEQUENCE [LARGE SCALE GENOMIC DNA]</scope>
    <source>
        <strain evidence="2">Uno3</strain>
    </source>
</reference>
<comment type="caution">
    <text evidence="1">The sequence shown here is derived from an EMBL/GenBank/DDBJ whole genome shotgun (WGS) entry which is preliminary data.</text>
</comment>
<dbReference type="Gene3D" id="1.10.1200.10">
    <property type="entry name" value="ACP-like"/>
    <property type="match status" value="1"/>
</dbReference>
<keyword evidence="2" id="KW-1185">Reference proteome</keyword>
<dbReference type="EMBL" id="BIFR01000002">
    <property type="protein sequence ID" value="GCE15795.1"/>
    <property type="molecule type" value="Genomic_DNA"/>
</dbReference>
<accession>A0A402AA12</accession>
<name>A0A402AA12_9CHLR</name>
<protein>
    <submittedName>
        <fullName evidence="1">Uncharacterized protein</fullName>
    </submittedName>
</protein>
<sequence length="78" mass="8521">MNTSIEELVAGILEVPLSTITDTTGPTNLKAWSSMKHIRLIVALQETYHVTLAKREIQRLTSVGAVKKALSEKGVAFN</sequence>
<evidence type="ECO:0000313" key="1">
    <source>
        <dbReference type="EMBL" id="GCE15795.1"/>
    </source>
</evidence>
<dbReference type="OrthoDB" id="5326335at2"/>
<organism evidence="1 2">
    <name type="scientific">Tengunoibacter tsumagoiensis</name>
    <dbReference type="NCBI Taxonomy" id="2014871"/>
    <lineage>
        <taxon>Bacteria</taxon>
        <taxon>Bacillati</taxon>
        <taxon>Chloroflexota</taxon>
        <taxon>Ktedonobacteria</taxon>
        <taxon>Ktedonobacterales</taxon>
        <taxon>Dictyobacteraceae</taxon>
        <taxon>Tengunoibacter</taxon>
    </lineage>
</organism>
<dbReference type="AlphaFoldDB" id="A0A402AA12"/>
<evidence type="ECO:0000313" key="2">
    <source>
        <dbReference type="Proteomes" id="UP000287352"/>
    </source>
</evidence>
<proteinExistence type="predicted"/>
<dbReference type="RefSeq" id="WP_126583209.1">
    <property type="nucleotide sequence ID" value="NZ_BIFR01000002.1"/>
</dbReference>
<dbReference type="Proteomes" id="UP000287352">
    <property type="component" value="Unassembled WGS sequence"/>
</dbReference>
<dbReference type="SUPFAM" id="SSF47336">
    <property type="entry name" value="ACP-like"/>
    <property type="match status" value="1"/>
</dbReference>
<dbReference type="InterPro" id="IPR036736">
    <property type="entry name" value="ACP-like_sf"/>
</dbReference>
<gene>
    <name evidence="1" type="ORF">KTT_56540</name>
</gene>